<name>W6ZGR9_COCMI</name>
<accession>W6ZGR9</accession>
<protein>
    <submittedName>
        <fullName evidence="1">Uncharacterized protein</fullName>
    </submittedName>
</protein>
<reference evidence="1 2" key="1">
    <citation type="journal article" date="2013" name="PLoS Genet.">
        <title>Comparative genome structure, secondary metabolite, and effector coding capacity across Cochliobolus pathogens.</title>
        <authorList>
            <person name="Condon B.J."/>
            <person name="Leng Y."/>
            <person name="Wu D."/>
            <person name="Bushley K.E."/>
            <person name="Ohm R.A."/>
            <person name="Otillar R."/>
            <person name="Martin J."/>
            <person name="Schackwitz W."/>
            <person name="Grimwood J."/>
            <person name="MohdZainudin N."/>
            <person name="Xue C."/>
            <person name="Wang R."/>
            <person name="Manning V.A."/>
            <person name="Dhillon B."/>
            <person name="Tu Z.J."/>
            <person name="Steffenson B.J."/>
            <person name="Salamov A."/>
            <person name="Sun H."/>
            <person name="Lowry S."/>
            <person name="LaButti K."/>
            <person name="Han J."/>
            <person name="Copeland A."/>
            <person name="Lindquist E."/>
            <person name="Barry K."/>
            <person name="Schmutz J."/>
            <person name="Baker S.E."/>
            <person name="Ciuffetti L.M."/>
            <person name="Grigoriev I.V."/>
            <person name="Zhong S."/>
            <person name="Turgeon B.G."/>
        </authorList>
    </citation>
    <scope>NUCLEOTIDE SEQUENCE [LARGE SCALE GENOMIC DNA]</scope>
    <source>
        <strain evidence="1 2">ATCC 44560</strain>
    </source>
</reference>
<keyword evidence="2" id="KW-1185">Reference proteome</keyword>
<evidence type="ECO:0000313" key="1">
    <source>
        <dbReference type="EMBL" id="EUC49093.1"/>
    </source>
</evidence>
<sequence>MAAITRAVGQSGHRYLVKILLQEKPGALGRVYLVSDLKTSAYIRVADDAILDHSVFAYSFRLWKRVLRDSLWGIAALHEKGIVCIRTLSPITLWWIWEETGGNMAIPRVRIADIESAVHLAPNCVMMGAQVGNSMWWSHEAHASELKEGEGKLAVVLERQLSYCSDL</sequence>
<proteinExistence type="predicted"/>
<dbReference type="KEGG" id="bor:COCMIDRAFT_33564"/>
<dbReference type="RefSeq" id="XP_007684420.1">
    <property type="nucleotide sequence ID" value="XM_007686230.1"/>
</dbReference>
<organism evidence="1 2">
    <name type="scientific">Bipolaris oryzae ATCC 44560</name>
    <dbReference type="NCBI Taxonomy" id="930090"/>
    <lineage>
        <taxon>Eukaryota</taxon>
        <taxon>Fungi</taxon>
        <taxon>Dikarya</taxon>
        <taxon>Ascomycota</taxon>
        <taxon>Pezizomycotina</taxon>
        <taxon>Dothideomycetes</taxon>
        <taxon>Pleosporomycetidae</taxon>
        <taxon>Pleosporales</taxon>
        <taxon>Pleosporineae</taxon>
        <taxon>Pleosporaceae</taxon>
        <taxon>Bipolaris</taxon>
    </lineage>
</organism>
<dbReference type="AlphaFoldDB" id="W6ZGR9"/>
<dbReference type="HOGENOM" id="CLU_054430_1_0_1"/>
<dbReference type="EMBL" id="KI963935">
    <property type="protein sequence ID" value="EUC49093.1"/>
    <property type="molecule type" value="Genomic_DNA"/>
</dbReference>
<dbReference type="Proteomes" id="UP000054032">
    <property type="component" value="Unassembled WGS sequence"/>
</dbReference>
<evidence type="ECO:0000313" key="2">
    <source>
        <dbReference type="Proteomes" id="UP000054032"/>
    </source>
</evidence>
<gene>
    <name evidence="1" type="ORF">COCMIDRAFT_33564</name>
</gene>
<dbReference type="OrthoDB" id="4062651at2759"/>
<dbReference type="GeneID" id="19122355"/>